<organism evidence="1 2">
    <name type="scientific">Mycolicibacterium peregrinum</name>
    <name type="common">Mycobacterium peregrinum</name>
    <dbReference type="NCBI Taxonomy" id="43304"/>
    <lineage>
        <taxon>Bacteria</taxon>
        <taxon>Bacillati</taxon>
        <taxon>Actinomycetota</taxon>
        <taxon>Actinomycetes</taxon>
        <taxon>Mycobacteriales</taxon>
        <taxon>Mycobacteriaceae</taxon>
        <taxon>Mycolicibacterium</taxon>
    </lineage>
</organism>
<comment type="caution">
    <text evidence="1">The sequence shown here is derived from an EMBL/GenBank/DDBJ whole genome shotgun (WGS) entry which is preliminary data.</text>
</comment>
<evidence type="ECO:0000313" key="1">
    <source>
        <dbReference type="EMBL" id="OBB81185.1"/>
    </source>
</evidence>
<protein>
    <submittedName>
        <fullName evidence="1">Uncharacterized protein</fullName>
    </submittedName>
</protein>
<reference evidence="2" key="1">
    <citation type="submission" date="2016-06" db="EMBL/GenBank/DDBJ databases">
        <authorList>
            <person name="Sutton G."/>
            <person name="Brinkac L."/>
            <person name="Sanka R."/>
            <person name="Adams M."/>
            <person name="Lau E."/>
            <person name="Mehaffy C."/>
            <person name="Tameris M."/>
            <person name="Hatherill M."/>
            <person name="Hanekom W."/>
            <person name="Mahomed H."/>
            <person name="Mcshane H."/>
        </authorList>
    </citation>
    <scope>NUCLEOTIDE SEQUENCE [LARGE SCALE GENOMIC DNA]</scope>
    <source>
        <strain evidence="2">852002-10433_SCH5171157</strain>
    </source>
</reference>
<accession>A0A1A0VD43</accession>
<dbReference type="AlphaFoldDB" id="A0A1A0VD43"/>
<proteinExistence type="predicted"/>
<dbReference type="Proteomes" id="UP000094008">
    <property type="component" value="Unassembled WGS sequence"/>
</dbReference>
<name>A0A1A0VD43_MYCPR</name>
<gene>
    <name evidence="1" type="ORF">A5779_10470</name>
</gene>
<sequence>MIAAVSDVVAASHSWVYAVSTQEQDLLHAVATRISNEQLQQKLESSRASVYAAQLEYGRAIARVRLTSPKRVASAAEDLTTALQGFEETCRAKVAAALEGQGVAESGTTPVNVNPHLDELVSQTRKAVGHGPAA</sequence>
<dbReference type="EMBL" id="LZSY01000186">
    <property type="protein sequence ID" value="OBB81185.1"/>
    <property type="molecule type" value="Genomic_DNA"/>
</dbReference>
<evidence type="ECO:0000313" key="2">
    <source>
        <dbReference type="Proteomes" id="UP000094008"/>
    </source>
</evidence>